<reference evidence="9" key="1">
    <citation type="submission" date="2023-03" db="EMBL/GenBank/DDBJ databases">
        <title>Mesosutterella sp. nov. isolated from porcine feces.</title>
        <authorList>
            <person name="Yu S."/>
        </authorList>
    </citation>
    <scope>NUCLEOTIDE SEQUENCE</scope>
    <source>
        <strain evidence="9">AGMB02718</strain>
    </source>
</reference>
<evidence type="ECO:0000313" key="10">
    <source>
        <dbReference type="Proteomes" id="UP001165481"/>
    </source>
</evidence>
<evidence type="ECO:0000256" key="3">
    <source>
        <dbReference type="ARBA" id="ARBA00022857"/>
    </source>
</evidence>
<feature type="domain" description="Aspartate/homoserine dehydrogenase NAD-binding" evidence="8">
    <location>
        <begin position="8"/>
        <end position="118"/>
    </location>
</feature>
<feature type="domain" description="Aspartate dehydrogenase" evidence="7">
    <location>
        <begin position="167"/>
        <end position="252"/>
    </location>
</feature>
<feature type="binding site" evidence="6">
    <location>
        <position position="188"/>
    </location>
    <ligand>
        <name>NAD(+)</name>
        <dbReference type="ChEBI" id="CHEBI:57540"/>
    </ligand>
</feature>
<feature type="binding site" evidence="6">
    <location>
        <position position="123"/>
    </location>
    <ligand>
        <name>NAD(+)</name>
        <dbReference type="ChEBI" id="CHEBI:57540"/>
    </ligand>
</feature>
<dbReference type="Proteomes" id="UP001165481">
    <property type="component" value="Unassembled WGS sequence"/>
</dbReference>
<evidence type="ECO:0000256" key="6">
    <source>
        <dbReference type="HAMAP-Rule" id="MF_01265"/>
    </source>
</evidence>
<proteinExistence type="inferred from homology"/>
<evidence type="ECO:0000256" key="4">
    <source>
        <dbReference type="ARBA" id="ARBA00023002"/>
    </source>
</evidence>
<evidence type="ECO:0000259" key="8">
    <source>
        <dbReference type="Pfam" id="PF03447"/>
    </source>
</evidence>
<dbReference type="EC" id="1.4.1.21" evidence="6"/>
<keyword evidence="2 6" id="KW-0662">Pyridine nucleotide biosynthesis</keyword>
<dbReference type="PANTHER" id="PTHR31873">
    <property type="entry name" value="L-ASPARTATE DEHYDROGENASE-RELATED"/>
    <property type="match status" value="1"/>
</dbReference>
<sequence>MEKIAVIGAGALARVFCRRFAAALAGRCEITGIMSRTFEKTEALAAETGAAACRTLDDLLALNPGYVVEFAGVQALKDYASAVLARTNLIAVSAGALADPAFRAKAEEAARGSGHRLIIANGAIGGLDLLRTYALMGGAKLEFESLKAPKSLAGAPGLKGRTLSEEREEVAFSGSIDEAIREFPKNVNVAVAARAASAAEQSRMTLRSVPGLKETTHSLRIENQLLHAELSFSSRPDPENPRSSVSAAWSVLACLDALTAPIAFF</sequence>
<keyword evidence="10" id="KW-1185">Reference proteome</keyword>
<protein>
    <recommendedName>
        <fullName evidence="6">L-aspartate dehydrogenase</fullName>
        <ecNumber evidence="6">1.4.1.21</ecNumber>
    </recommendedName>
</protein>
<dbReference type="SUPFAM" id="SSF51735">
    <property type="entry name" value="NAD(P)-binding Rossmann-fold domains"/>
    <property type="match status" value="1"/>
</dbReference>
<dbReference type="InterPro" id="IPR005106">
    <property type="entry name" value="Asp/hSer_DH_NAD-bd"/>
</dbReference>
<dbReference type="InterPro" id="IPR002811">
    <property type="entry name" value="Asp_DH"/>
</dbReference>
<keyword evidence="4 6" id="KW-0560">Oxidoreductase</keyword>
<comment type="catalytic activity">
    <reaction evidence="6">
        <text>L-aspartate + NADP(+) + H2O = oxaloacetate + NH4(+) + NADPH + H(+)</text>
        <dbReference type="Rhea" id="RHEA:11784"/>
        <dbReference type="ChEBI" id="CHEBI:15377"/>
        <dbReference type="ChEBI" id="CHEBI:15378"/>
        <dbReference type="ChEBI" id="CHEBI:16452"/>
        <dbReference type="ChEBI" id="CHEBI:28938"/>
        <dbReference type="ChEBI" id="CHEBI:29991"/>
        <dbReference type="ChEBI" id="CHEBI:57783"/>
        <dbReference type="ChEBI" id="CHEBI:58349"/>
        <dbReference type="EC" id="1.4.1.21"/>
    </reaction>
</comment>
<feature type="active site" evidence="6">
    <location>
        <position position="217"/>
    </location>
</feature>
<evidence type="ECO:0000256" key="2">
    <source>
        <dbReference type="ARBA" id="ARBA00022642"/>
    </source>
</evidence>
<dbReference type="SUPFAM" id="SSF55347">
    <property type="entry name" value="Glyceraldehyde-3-phosphate dehydrogenase-like, C-terminal domain"/>
    <property type="match status" value="1"/>
</dbReference>
<dbReference type="Pfam" id="PF03447">
    <property type="entry name" value="NAD_binding_3"/>
    <property type="match status" value="1"/>
</dbReference>
<comment type="function">
    <text evidence="6">Specifically catalyzes the NAD or NADP-dependent dehydrogenation of L-aspartate to iminoaspartate.</text>
</comment>
<dbReference type="Pfam" id="PF01958">
    <property type="entry name" value="Asp_DH_C"/>
    <property type="match status" value="1"/>
</dbReference>
<name>A0ABT7INE8_9BURK</name>
<evidence type="ECO:0000259" key="7">
    <source>
        <dbReference type="Pfam" id="PF01958"/>
    </source>
</evidence>
<keyword evidence="5 6" id="KW-0520">NAD</keyword>
<dbReference type="Gene3D" id="3.30.360.10">
    <property type="entry name" value="Dihydrodipicolinate Reductase, domain 2"/>
    <property type="match status" value="1"/>
</dbReference>
<accession>A0ABT7INE8</accession>
<evidence type="ECO:0000256" key="5">
    <source>
        <dbReference type="ARBA" id="ARBA00023027"/>
    </source>
</evidence>
<gene>
    <name evidence="6" type="primary">nadX</name>
    <name evidence="9" type="ORF">MUN46_008185</name>
</gene>
<comment type="similarity">
    <text evidence="1 6">Belongs to the L-aspartate dehydrogenase family.</text>
</comment>
<dbReference type="InterPro" id="IPR036291">
    <property type="entry name" value="NAD(P)-bd_dom_sf"/>
</dbReference>
<dbReference type="Gene3D" id="3.40.50.720">
    <property type="entry name" value="NAD(P)-binding Rossmann-like Domain"/>
    <property type="match status" value="1"/>
</dbReference>
<evidence type="ECO:0000256" key="1">
    <source>
        <dbReference type="ARBA" id="ARBA00008331"/>
    </source>
</evidence>
<dbReference type="HAMAP" id="MF_01265">
    <property type="entry name" value="NadX"/>
    <property type="match status" value="1"/>
</dbReference>
<comment type="pathway">
    <text evidence="6">Cofactor biosynthesis; NAD(+) biosynthesis; iminoaspartate from L-aspartate (dehydrogenase route): step 1/1.</text>
</comment>
<dbReference type="InterPro" id="IPR020626">
    <property type="entry name" value="Asp_DH_prok"/>
</dbReference>
<comment type="catalytic activity">
    <reaction evidence="6">
        <text>L-aspartate + NAD(+) + H2O = oxaloacetate + NH4(+) + NADH + H(+)</text>
        <dbReference type="Rhea" id="RHEA:11788"/>
        <dbReference type="ChEBI" id="CHEBI:15377"/>
        <dbReference type="ChEBI" id="CHEBI:15378"/>
        <dbReference type="ChEBI" id="CHEBI:16452"/>
        <dbReference type="ChEBI" id="CHEBI:28938"/>
        <dbReference type="ChEBI" id="CHEBI:29991"/>
        <dbReference type="ChEBI" id="CHEBI:57540"/>
        <dbReference type="ChEBI" id="CHEBI:57945"/>
        <dbReference type="EC" id="1.4.1.21"/>
    </reaction>
</comment>
<dbReference type="EMBL" id="JAKZJU020000001">
    <property type="protein sequence ID" value="MDL2059906.1"/>
    <property type="molecule type" value="Genomic_DNA"/>
</dbReference>
<dbReference type="RefSeq" id="WP_243376360.1">
    <property type="nucleotide sequence ID" value="NZ_JAKZJU020000001.1"/>
</dbReference>
<organism evidence="9 10">
    <name type="scientific">Mesosutterella faecium</name>
    <dbReference type="NCBI Taxonomy" id="2925194"/>
    <lineage>
        <taxon>Bacteria</taxon>
        <taxon>Pseudomonadati</taxon>
        <taxon>Pseudomonadota</taxon>
        <taxon>Betaproteobacteria</taxon>
        <taxon>Burkholderiales</taxon>
        <taxon>Sutterellaceae</taxon>
        <taxon>Mesosutterella</taxon>
    </lineage>
</organism>
<comment type="miscellaneous">
    <text evidence="6">The iminoaspartate product is unstable in aqueous solution and can decompose to oxaloacetate and ammonia.</text>
</comment>
<comment type="caution">
    <text evidence="9">The sequence shown here is derived from an EMBL/GenBank/DDBJ whole genome shotgun (WGS) entry which is preliminary data.</text>
</comment>
<evidence type="ECO:0000313" key="9">
    <source>
        <dbReference type="EMBL" id="MDL2059906.1"/>
    </source>
</evidence>
<keyword evidence="3 6" id="KW-0521">NADP</keyword>
<dbReference type="PANTHER" id="PTHR31873:SF6">
    <property type="entry name" value="ASPARTATE DEHYDROGENASE DOMAIN-CONTAINING PROTEIN"/>
    <property type="match status" value="1"/>
</dbReference>